<sequence>MLVANDDQAENSSKRKAILSLTYDQMDIDENDARKEKKRKITFNTIIGISILLEAKEIELSLKESGQLAQTLSNQLIILSVTKIKTDLHRLLQPAVIDIKFSPRNPYLAQ</sequence>
<name>A0A8H4AHG6_GIGMA</name>
<dbReference type="AlphaFoldDB" id="A0A8H4AHG6"/>
<evidence type="ECO:0000313" key="2">
    <source>
        <dbReference type="Proteomes" id="UP000439903"/>
    </source>
</evidence>
<evidence type="ECO:0000313" key="1">
    <source>
        <dbReference type="EMBL" id="KAF0496176.1"/>
    </source>
</evidence>
<dbReference type="EMBL" id="WTPW01000601">
    <property type="protein sequence ID" value="KAF0496176.1"/>
    <property type="molecule type" value="Genomic_DNA"/>
</dbReference>
<dbReference type="Proteomes" id="UP000439903">
    <property type="component" value="Unassembled WGS sequence"/>
</dbReference>
<gene>
    <name evidence="1" type="ORF">F8M41_021042</name>
</gene>
<keyword evidence="2" id="KW-1185">Reference proteome</keyword>
<comment type="caution">
    <text evidence="1">The sequence shown here is derived from an EMBL/GenBank/DDBJ whole genome shotgun (WGS) entry which is preliminary data.</text>
</comment>
<accession>A0A8H4AHG6</accession>
<reference evidence="1 2" key="1">
    <citation type="journal article" date="2019" name="Environ. Microbiol.">
        <title>At the nexus of three kingdoms: the genome of the mycorrhizal fungus Gigaspora margarita provides insights into plant, endobacterial and fungal interactions.</title>
        <authorList>
            <person name="Venice F."/>
            <person name="Ghignone S."/>
            <person name="Salvioli di Fossalunga A."/>
            <person name="Amselem J."/>
            <person name="Novero M."/>
            <person name="Xianan X."/>
            <person name="Sedzielewska Toro K."/>
            <person name="Morin E."/>
            <person name="Lipzen A."/>
            <person name="Grigoriev I.V."/>
            <person name="Henrissat B."/>
            <person name="Martin F.M."/>
            <person name="Bonfante P."/>
        </authorList>
    </citation>
    <scope>NUCLEOTIDE SEQUENCE [LARGE SCALE GENOMIC DNA]</scope>
    <source>
        <strain evidence="1 2">BEG34</strain>
    </source>
</reference>
<protein>
    <submittedName>
        <fullName evidence="1">Uncharacterized protein</fullName>
    </submittedName>
</protein>
<proteinExistence type="predicted"/>
<organism evidence="1 2">
    <name type="scientific">Gigaspora margarita</name>
    <dbReference type="NCBI Taxonomy" id="4874"/>
    <lineage>
        <taxon>Eukaryota</taxon>
        <taxon>Fungi</taxon>
        <taxon>Fungi incertae sedis</taxon>
        <taxon>Mucoromycota</taxon>
        <taxon>Glomeromycotina</taxon>
        <taxon>Glomeromycetes</taxon>
        <taxon>Diversisporales</taxon>
        <taxon>Gigasporaceae</taxon>
        <taxon>Gigaspora</taxon>
    </lineage>
</organism>